<evidence type="ECO:0000256" key="2">
    <source>
        <dbReference type="ARBA" id="ARBA00007991"/>
    </source>
</evidence>
<dbReference type="InterPro" id="IPR051345">
    <property type="entry name" value="Importin_beta-like_NTR"/>
</dbReference>
<proteinExistence type="inferred from homology"/>
<reference evidence="7 8" key="1">
    <citation type="submission" date="2016-07" db="EMBL/GenBank/DDBJ databases">
        <title>Pervasive Adenine N6-methylation of Active Genes in Fungi.</title>
        <authorList>
            <consortium name="DOE Joint Genome Institute"/>
            <person name="Mondo S.J."/>
            <person name="Dannebaum R.O."/>
            <person name="Kuo R.C."/>
            <person name="Labutti K."/>
            <person name="Haridas S."/>
            <person name="Kuo A."/>
            <person name="Salamov A."/>
            <person name="Ahrendt S.R."/>
            <person name="Lipzen A."/>
            <person name="Sullivan W."/>
            <person name="Andreopoulos W.B."/>
            <person name="Clum A."/>
            <person name="Lindquist E."/>
            <person name="Daum C."/>
            <person name="Ramamoorthy G.K."/>
            <person name="Gryganskyi A."/>
            <person name="Culley D."/>
            <person name="Magnuson J.K."/>
            <person name="James T.Y."/>
            <person name="O'Malley M.A."/>
            <person name="Stajich J.E."/>
            <person name="Spatafora J.W."/>
            <person name="Visel A."/>
            <person name="Grigoriev I.V."/>
        </authorList>
    </citation>
    <scope>NUCLEOTIDE SEQUENCE [LARGE SCALE GENOMIC DNA]</scope>
    <source>
        <strain evidence="7 8">NRRL 2496</strain>
    </source>
</reference>
<dbReference type="GO" id="GO:0005634">
    <property type="term" value="C:nucleus"/>
    <property type="evidence" value="ECO:0007669"/>
    <property type="project" value="UniProtKB-SubCell"/>
</dbReference>
<dbReference type="InterPro" id="IPR011989">
    <property type="entry name" value="ARM-like"/>
</dbReference>
<evidence type="ECO:0000256" key="3">
    <source>
        <dbReference type="ARBA" id="ARBA00022448"/>
    </source>
</evidence>
<comment type="caution">
    <text evidence="7">The sequence shown here is derived from an EMBL/GenBank/DDBJ whole genome shotgun (WGS) entry which is preliminary data.</text>
</comment>
<evidence type="ECO:0000259" key="6">
    <source>
        <dbReference type="Pfam" id="PF08389"/>
    </source>
</evidence>
<keyword evidence="4" id="KW-0653">Protein transport</keyword>
<dbReference type="Pfam" id="PF08389">
    <property type="entry name" value="Xpo1"/>
    <property type="match status" value="1"/>
</dbReference>
<keyword evidence="3" id="KW-0813">Transport</keyword>
<dbReference type="Pfam" id="PF24139">
    <property type="entry name" value="TPR_TNPO3_IPO13_4th"/>
    <property type="match status" value="1"/>
</dbReference>
<evidence type="ECO:0000313" key="8">
    <source>
        <dbReference type="Proteomes" id="UP000242180"/>
    </source>
</evidence>
<dbReference type="Gene3D" id="1.25.10.10">
    <property type="entry name" value="Leucine-rich Repeat Variant"/>
    <property type="match status" value="1"/>
</dbReference>
<comment type="subcellular location">
    <subcellularLocation>
        <location evidence="1">Nucleus</location>
    </subcellularLocation>
</comment>
<dbReference type="STRING" id="13706.A0A1X2HC92"/>
<feature type="domain" description="Exportin-1/Importin-beta-like" evidence="6">
    <location>
        <begin position="2"/>
        <end position="100"/>
    </location>
</feature>
<evidence type="ECO:0000256" key="1">
    <source>
        <dbReference type="ARBA" id="ARBA00004123"/>
    </source>
</evidence>
<dbReference type="Proteomes" id="UP000242180">
    <property type="component" value="Unassembled WGS sequence"/>
</dbReference>
<evidence type="ECO:0000256" key="5">
    <source>
        <dbReference type="ARBA" id="ARBA00023242"/>
    </source>
</evidence>
<dbReference type="PANTHER" id="PTHR12363:SF33">
    <property type="entry name" value="IMPORTIN-13"/>
    <property type="match status" value="1"/>
</dbReference>
<dbReference type="InterPro" id="IPR016024">
    <property type="entry name" value="ARM-type_fold"/>
</dbReference>
<dbReference type="EMBL" id="MCGN01000005">
    <property type="protein sequence ID" value="ORY96414.1"/>
    <property type="molecule type" value="Genomic_DNA"/>
</dbReference>
<gene>
    <name evidence="7" type="ORF">BCR43DRAFT_440566</name>
</gene>
<dbReference type="SUPFAM" id="SSF48371">
    <property type="entry name" value="ARM repeat"/>
    <property type="match status" value="1"/>
</dbReference>
<feature type="non-terminal residue" evidence="7">
    <location>
        <position position="1"/>
    </location>
</feature>
<dbReference type="OrthoDB" id="2016913at2759"/>
<dbReference type="OMA" id="YQITERT"/>
<comment type="similarity">
    <text evidence="2">Belongs to the importin beta family.</text>
</comment>
<dbReference type="InParanoid" id="A0A1X2HC92"/>
<dbReference type="PANTHER" id="PTHR12363">
    <property type="entry name" value="TRANSPORTIN 3 AND IMPORTIN 13"/>
    <property type="match status" value="1"/>
</dbReference>
<dbReference type="GO" id="GO:0005737">
    <property type="term" value="C:cytoplasm"/>
    <property type="evidence" value="ECO:0007669"/>
    <property type="project" value="TreeGrafter"/>
</dbReference>
<keyword evidence="5" id="KW-0539">Nucleus</keyword>
<dbReference type="Pfam" id="PF24138">
    <property type="entry name" value="TPR_TNPO3_IPO13_2nd"/>
    <property type="match status" value="1"/>
</dbReference>
<dbReference type="AlphaFoldDB" id="A0A1X2HC92"/>
<name>A0A1X2HC92_SYNRA</name>
<dbReference type="Pfam" id="PF24140">
    <property type="entry name" value="TPR_TNPO3_IPO13_3rd"/>
    <property type="match status" value="1"/>
</dbReference>
<dbReference type="GO" id="GO:0006606">
    <property type="term" value="P:protein import into nucleus"/>
    <property type="evidence" value="ECO:0007669"/>
    <property type="project" value="TreeGrafter"/>
</dbReference>
<accession>A0A1X2HC92</accession>
<dbReference type="InterPro" id="IPR057942">
    <property type="entry name" value="TPR_TNPO3_IPO13_3rd"/>
</dbReference>
<sequence>ICLLEFLTLVPEEVSNAEILGGRRAKIIQELKNSLPMVLSTLSSALSAEDASIDIRQKAMTCFQAWIQYGIEFEDAYPLLHRCMILLENEDLFSSAVNVLVEAMPQSSWAKYTTLRNDLLVCFSTDWTRSKFLTCIHEEDEDAAQSLARLFTVYGETYTDFIVQQLADPKIAQLMDMVLQLTNFPGQYPVDQEVSEIPLNLWYVFEETLFDEGIVPVRNGSSLPIVTEDDASAVRTQEQMEWRRQCGEAALAIYRQLVSILKEKAVFPDDAVWETWPKDDMIAILLDHATAVLNQWTDPGQAARELEAILFSIKSISEEVAAEENVHIPRLLGPDIFGRLPTESNFRLQNTVLLLLGSLAEWLKVHPTFLPAVMNYIVPCLSVSKLAPSAAKAFSDMCDTCRESLVGDLDSLMHVYGAMARSCIPSVADVIQVLPPDRAMAPLMTLAGDILQGLAKALDAAQDEPNMAEEGIITQIGNLCACCRGIQSPSDDYQSISARHAVYDAFARGELTALYTNMEGFTQLTQAIQSSIHQIARLCSSNEQIIRLLCHFLELAIRATSPLLTLPFQDAIELIVASYQNAPFACWLQTARAVMTAYGGQESCFDGLRNMLGALTGKTFEFINKPEGEHSIVMIVNVLDTLTLICIFSILRHGAVPRCG</sequence>
<dbReference type="InterPro" id="IPR013598">
    <property type="entry name" value="Exportin-1/Importin-b-like"/>
</dbReference>
<dbReference type="InterPro" id="IPR058537">
    <property type="entry name" value="TPR_TNPO3_IPO13_4th"/>
</dbReference>
<protein>
    <submittedName>
        <fullName evidence="7">Armadillo-type protein</fullName>
    </submittedName>
</protein>
<evidence type="ECO:0000256" key="4">
    <source>
        <dbReference type="ARBA" id="ARBA00022927"/>
    </source>
</evidence>
<organism evidence="7 8">
    <name type="scientific">Syncephalastrum racemosum</name>
    <name type="common">Filamentous fungus</name>
    <dbReference type="NCBI Taxonomy" id="13706"/>
    <lineage>
        <taxon>Eukaryota</taxon>
        <taxon>Fungi</taxon>
        <taxon>Fungi incertae sedis</taxon>
        <taxon>Mucoromycota</taxon>
        <taxon>Mucoromycotina</taxon>
        <taxon>Mucoromycetes</taxon>
        <taxon>Mucorales</taxon>
        <taxon>Syncephalastraceae</taxon>
        <taxon>Syncephalastrum</taxon>
    </lineage>
</organism>
<evidence type="ECO:0000313" key="7">
    <source>
        <dbReference type="EMBL" id="ORY96414.1"/>
    </source>
</evidence>
<keyword evidence="8" id="KW-1185">Reference proteome</keyword>
<dbReference type="InterPro" id="IPR057941">
    <property type="entry name" value="TPR_TNPO3_IPO13_2nd"/>
</dbReference>